<dbReference type="SUPFAM" id="SSF81301">
    <property type="entry name" value="Nucleotidyltransferase"/>
    <property type="match status" value="1"/>
</dbReference>
<evidence type="ECO:0000313" key="2">
    <source>
        <dbReference type="EMBL" id="QHT23172.1"/>
    </source>
</evidence>
<dbReference type="AlphaFoldDB" id="A0A6C0E371"/>
<dbReference type="InterPro" id="IPR043519">
    <property type="entry name" value="NT_sf"/>
</dbReference>
<dbReference type="GO" id="GO:0016779">
    <property type="term" value="F:nucleotidyltransferase activity"/>
    <property type="evidence" value="ECO:0007669"/>
    <property type="project" value="InterPro"/>
</dbReference>
<feature type="domain" description="Polymerase nucleotidyl transferase" evidence="1">
    <location>
        <begin position="13"/>
        <end position="94"/>
    </location>
</feature>
<name>A0A6C0E371_9ZZZZ</name>
<dbReference type="EMBL" id="MN739727">
    <property type="protein sequence ID" value="QHT23172.1"/>
    <property type="molecule type" value="Genomic_DNA"/>
</dbReference>
<proteinExistence type="predicted"/>
<dbReference type="Pfam" id="PF01909">
    <property type="entry name" value="NTP_transf_2"/>
    <property type="match status" value="1"/>
</dbReference>
<sequence length="172" mass="20637">MENTKNKLTPEQSKFFDELSNYLDTKLFYYGSVQRPDYIPGKSDIDVDIFTDNESSTISKLQHFLHLDKKKIKRVLWKMRKNKKLTTGHKLNYKNSFLKAEFAIYNEKYKPYILEEHNSKMVLPFYSTWILNFIKLLHYQLGILPNSYYMFLKRKILNYSVGTLTDDEFVVF</sequence>
<organism evidence="2">
    <name type="scientific">viral metagenome</name>
    <dbReference type="NCBI Taxonomy" id="1070528"/>
    <lineage>
        <taxon>unclassified sequences</taxon>
        <taxon>metagenomes</taxon>
        <taxon>organismal metagenomes</taxon>
    </lineage>
</organism>
<evidence type="ECO:0000259" key="1">
    <source>
        <dbReference type="Pfam" id="PF01909"/>
    </source>
</evidence>
<reference evidence="2" key="1">
    <citation type="journal article" date="2020" name="Nature">
        <title>Giant virus diversity and host interactions through global metagenomics.</title>
        <authorList>
            <person name="Schulz F."/>
            <person name="Roux S."/>
            <person name="Paez-Espino D."/>
            <person name="Jungbluth S."/>
            <person name="Walsh D.A."/>
            <person name="Denef V.J."/>
            <person name="McMahon K.D."/>
            <person name="Konstantinidis K.T."/>
            <person name="Eloe-Fadrosh E.A."/>
            <person name="Kyrpides N.C."/>
            <person name="Woyke T."/>
        </authorList>
    </citation>
    <scope>NUCLEOTIDE SEQUENCE</scope>
    <source>
        <strain evidence="2">GVMAG-M-3300023179-114</strain>
    </source>
</reference>
<accession>A0A6C0E371</accession>
<protein>
    <recommendedName>
        <fullName evidence="1">Polymerase nucleotidyl transferase domain-containing protein</fullName>
    </recommendedName>
</protein>
<dbReference type="InterPro" id="IPR002934">
    <property type="entry name" value="Polymerase_NTP_transf_dom"/>
</dbReference>